<dbReference type="Pfam" id="PF14393">
    <property type="entry name" value="DUF4422"/>
    <property type="match status" value="1"/>
</dbReference>
<dbReference type="Proteomes" id="UP001500399">
    <property type="component" value="Unassembled WGS sequence"/>
</dbReference>
<organism evidence="2 3">
    <name type="scientific">Selenomonas dianae</name>
    <dbReference type="NCBI Taxonomy" id="135079"/>
    <lineage>
        <taxon>Bacteria</taxon>
        <taxon>Bacillati</taxon>
        <taxon>Bacillota</taxon>
        <taxon>Negativicutes</taxon>
        <taxon>Selenomonadales</taxon>
        <taxon>Selenomonadaceae</taxon>
        <taxon>Selenomonas</taxon>
    </lineage>
</organism>
<dbReference type="EMBL" id="BAAACR010000002">
    <property type="protein sequence ID" value="GAA0203543.1"/>
    <property type="molecule type" value="Genomic_DNA"/>
</dbReference>
<dbReference type="RefSeq" id="WP_304987750.1">
    <property type="nucleotide sequence ID" value="NZ_BAAACR010000002.1"/>
</dbReference>
<accession>A0ABN0SWE8</accession>
<evidence type="ECO:0000313" key="2">
    <source>
        <dbReference type="EMBL" id="GAA0203543.1"/>
    </source>
</evidence>
<reference evidence="2 3" key="1">
    <citation type="journal article" date="2019" name="Int. J. Syst. Evol. Microbiol.">
        <title>The Global Catalogue of Microorganisms (GCM) 10K type strain sequencing project: providing services to taxonomists for standard genome sequencing and annotation.</title>
        <authorList>
            <consortium name="The Broad Institute Genomics Platform"/>
            <consortium name="The Broad Institute Genome Sequencing Center for Infectious Disease"/>
            <person name="Wu L."/>
            <person name="Ma J."/>
        </authorList>
    </citation>
    <scope>NUCLEOTIDE SEQUENCE [LARGE SCALE GENOMIC DNA]</scope>
    <source>
        <strain evidence="2 3">JCM 8542</strain>
    </source>
</reference>
<name>A0ABN0SWE8_9FIRM</name>
<comment type="caution">
    <text evidence="2">The sequence shown here is derived from an EMBL/GenBank/DDBJ whole genome shotgun (WGS) entry which is preliminary data.</text>
</comment>
<evidence type="ECO:0000313" key="3">
    <source>
        <dbReference type="Proteomes" id="UP001500399"/>
    </source>
</evidence>
<feature type="domain" description="DUF4422" evidence="1">
    <location>
        <begin position="4"/>
        <end position="218"/>
    </location>
</feature>
<dbReference type="InterPro" id="IPR025536">
    <property type="entry name" value="DUF4422"/>
</dbReference>
<protein>
    <submittedName>
        <fullName evidence="2">DUF4422 domain-containing protein</fullName>
    </submittedName>
</protein>
<keyword evidence="3" id="KW-1185">Reference proteome</keyword>
<proteinExistence type="predicted"/>
<gene>
    <name evidence="2" type="ORF">GCM10008919_03520</name>
</gene>
<sequence>MDVKIIVATHKKYWMPDDKVYLPLHVGHAGKEDLGYQGDDTGDNISQKNANYCELTGLYWAWKNLAAEYIGLCHYRRYFVKNRWGNAREAVFKKRDFEELLVQHPVLVPRKRRYYIETIRSHYNHSHYAKDLYMTEMVITELYPKYIVSFNNVMERTWAHMFNMLVMRKDLLDGYCRWLFHILSEVERRTDISHYDPVEARIYGYLSELLLDVWLETNNIPYEEVQVRFMERQNWVKKGGIFLKRKFWNGKRATKET</sequence>
<evidence type="ECO:0000259" key="1">
    <source>
        <dbReference type="Pfam" id="PF14393"/>
    </source>
</evidence>